<evidence type="ECO:0000313" key="2">
    <source>
        <dbReference type="Proteomes" id="UP001196413"/>
    </source>
</evidence>
<organism evidence="1 2">
    <name type="scientific">Parelaphostrongylus tenuis</name>
    <name type="common">Meningeal worm</name>
    <dbReference type="NCBI Taxonomy" id="148309"/>
    <lineage>
        <taxon>Eukaryota</taxon>
        <taxon>Metazoa</taxon>
        <taxon>Ecdysozoa</taxon>
        <taxon>Nematoda</taxon>
        <taxon>Chromadorea</taxon>
        <taxon>Rhabditida</taxon>
        <taxon>Rhabditina</taxon>
        <taxon>Rhabditomorpha</taxon>
        <taxon>Strongyloidea</taxon>
        <taxon>Metastrongylidae</taxon>
        <taxon>Parelaphostrongylus</taxon>
    </lineage>
</organism>
<dbReference type="AlphaFoldDB" id="A0AAD5QUV0"/>
<comment type="caution">
    <text evidence="1">The sequence shown here is derived from an EMBL/GenBank/DDBJ whole genome shotgun (WGS) entry which is preliminary data.</text>
</comment>
<reference evidence="1" key="1">
    <citation type="submission" date="2021-06" db="EMBL/GenBank/DDBJ databases">
        <title>Parelaphostrongylus tenuis whole genome reference sequence.</title>
        <authorList>
            <person name="Garwood T.J."/>
            <person name="Larsen P.A."/>
            <person name="Fountain-Jones N.M."/>
            <person name="Garbe J.R."/>
            <person name="Macchietto M.G."/>
            <person name="Kania S.A."/>
            <person name="Gerhold R.W."/>
            <person name="Richards J.E."/>
            <person name="Wolf T.M."/>
        </authorList>
    </citation>
    <scope>NUCLEOTIDE SEQUENCE</scope>
    <source>
        <strain evidence="1">MNPRO001-30</strain>
        <tissue evidence="1">Meninges</tissue>
    </source>
</reference>
<dbReference type="EMBL" id="JAHQIW010003814">
    <property type="protein sequence ID" value="KAJ1360206.1"/>
    <property type="molecule type" value="Genomic_DNA"/>
</dbReference>
<evidence type="ECO:0000313" key="1">
    <source>
        <dbReference type="EMBL" id="KAJ1360206.1"/>
    </source>
</evidence>
<protein>
    <submittedName>
        <fullName evidence="1">Uncharacterized protein</fullName>
    </submittedName>
</protein>
<keyword evidence="2" id="KW-1185">Reference proteome</keyword>
<name>A0AAD5QUV0_PARTN</name>
<gene>
    <name evidence="1" type="ORF">KIN20_019129</name>
</gene>
<dbReference type="Proteomes" id="UP001196413">
    <property type="component" value="Unassembled WGS sequence"/>
</dbReference>
<sequence>MFLERQARSALLPDALISIILSQLTISITYEPMECPAVAITREENGLAFLQSARMNNQTPRRCIIASNTVTGICYGGNVEARV</sequence>
<accession>A0AAD5QUV0</accession>
<proteinExistence type="predicted"/>